<dbReference type="InterPro" id="IPR053738">
    <property type="entry name" value="Lambda_capsid_assembly"/>
</dbReference>
<evidence type="ECO:0000313" key="2">
    <source>
        <dbReference type="Proteomes" id="UP001357973"/>
    </source>
</evidence>
<keyword evidence="2" id="KW-1185">Reference proteome</keyword>
<sequence>MALVNKDFITPAEASGIVLGAYQGATSALPFGQILADMNNPTGVNVSWVPNQPRFEVDTIEYSAYDAEAPYDETHAGGKKMYTEMLPLRKRHRVSEEDIVKGVASSSFTIDPEVNGVVATPTAADNLREAFVRLGKELAFTLEMYRVEATVDAKISPKSGSAFDNEWDYARDSSLTINKSTGQTWADGGDPVQDLRDWADKIDAVEGDAPSIMLTTKKVWRALAKNAAMIKYYYPTTAKASLPNLLKDDELKYVLVQMTDIRDVIIVDDMYKDYARQMKIELPGKVKSFFPENTVLLIPALGDTSMGYTAFGPTAQAKEKAVYGITREYDAGPVGVVLDSTGTNPGYEALVNASALPVLVKSNSTLKATVLTA</sequence>
<dbReference type="Pfam" id="PF03864">
    <property type="entry name" value="Phage_cap_E"/>
    <property type="match status" value="1"/>
</dbReference>
<gene>
    <name evidence="1" type="ORF">B19861_09660</name>
</gene>
<reference evidence="1 2" key="1">
    <citation type="submission" date="2023-06" db="EMBL/GenBank/DDBJ databases">
        <title>Complete Genome Sequences of Bifidobacterium faecale strain JCM19861T was isolated from human faeces by Jung-Hye Choi et al. (2014).</title>
        <authorList>
            <person name="Okuhama S."/>
            <person name="Takahashi H."/>
            <person name="Imaizumi K."/>
            <person name="Nakayama S."/>
            <person name="Ogata Y."/>
            <person name="Suda W."/>
        </authorList>
    </citation>
    <scope>NUCLEOTIDE SEQUENCE [LARGE SCALE GENOMIC DNA]</scope>
    <source>
        <strain evidence="1 2">JCM 19861</strain>
    </source>
</reference>
<dbReference type="InterPro" id="IPR005564">
    <property type="entry name" value="Major_capsid_GpE"/>
</dbReference>
<evidence type="ECO:0000313" key="1">
    <source>
        <dbReference type="EMBL" id="BEK83024.1"/>
    </source>
</evidence>
<protein>
    <recommendedName>
        <fullName evidence="3">Major capsid protein E</fullName>
    </recommendedName>
</protein>
<evidence type="ECO:0008006" key="3">
    <source>
        <dbReference type="Google" id="ProtNLM"/>
    </source>
</evidence>
<dbReference type="EMBL" id="AP028457">
    <property type="protein sequence ID" value="BEK83024.1"/>
    <property type="molecule type" value="Genomic_DNA"/>
</dbReference>
<proteinExistence type="predicted"/>
<organism evidence="1 2">
    <name type="scientific">Bifidobacterium adolescentis</name>
    <dbReference type="NCBI Taxonomy" id="1680"/>
    <lineage>
        <taxon>Bacteria</taxon>
        <taxon>Bacillati</taxon>
        <taxon>Actinomycetota</taxon>
        <taxon>Actinomycetes</taxon>
        <taxon>Bifidobacteriales</taxon>
        <taxon>Bifidobacteriaceae</taxon>
        <taxon>Bifidobacterium</taxon>
    </lineage>
</organism>
<dbReference type="RefSeq" id="WP_347309295.1">
    <property type="nucleotide sequence ID" value="NZ_AP028457.1"/>
</dbReference>
<accession>A0ABM8IPJ6</accession>
<dbReference type="Proteomes" id="UP001357973">
    <property type="component" value="Chromosome"/>
</dbReference>
<name>A0ABM8IPJ6_BIFAD</name>
<dbReference type="Gene3D" id="3.90.1690.10">
    <property type="entry name" value="phage-related protein like domain"/>
    <property type="match status" value="1"/>
</dbReference>